<name>V9KYA3_CALMI</name>
<dbReference type="PANTHER" id="PTHR45913:SF20">
    <property type="entry name" value="GENERAL TRANSCRIPTION FACTOR II-I REPEAT DOMAIN-CONTAINING PROTEIN 2"/>
    <property type="match status" value="1"/>
</dbReference>
<proteinExistence type="evidence at transcript level"/>
<protein>
    <submittedName>
        <fullName evidence="2">General transcription factor II-I repeat domain-containing protein 2-like protein</fullName>
    </submittedName>
</protein>
<dbReference type="EMBL" id="JW871713">
    <property type="protein sequence ID" value="AFP04231.1"/>
    <property type="molecule type" value="mRNA"/>
</dbReference>
<dbReference type="Pfam" id="PF05699">
    <property type="entry name" value="Dimer_Tnp_hAT"/>
    <property type="match status" value="1"/>
</dbReference>
<evidence type="ECO:0000313" key="2">
    <source>
        <dbReference type="EMBL" id="AFP04231.1"/>
    </source>
</evidence>
<reference evidence="2" key="1">
    <citation type="journal article" date="2014" name="Nature">
        <title>Elephant shark genome provides unique insights into gnathostome evolution.</title>
        <authorList>
            <consortium name="International Elephant Shark Genome Sequencing Consortium"/>
            <person name="Venkatesh B."/>
            <person name="Lee A.P."/>
            <person name="Ravi V."/>
            <person name="Maurya A.K."/>
            <person name="Lian M.M."/>
            <person name="Swann J.B."/>
            <person name="Ohta Y."/>
            <person name="Flajnik M.F."/>
            <person name="Sutoh Y."/>
            <person name="Kasahara M."/>
            <person name="Hoon S."/>
            <person name="Gangu V."/>
            <person name="Roy S.W."/>
            <person name="Irimia M."/>
            <person name="Korzh V."/>
            <person name="Kondrychyn I."/>
            <person name="Lim Z.W."/>
            <person name="Tay B.H."/>
            <person name="Tohari S."/>
            <person name="Kong K.W."/>
            <person name="Ho S."/>
            <person name="Lorente-Galdos B."/>
            <person name="Quilez J."/>
            <person name="Marques-Bonet T."/>
            <person name="Raney B.J."/>
            <person name="Ingham P.W."/>
            <person name="Tay A."/>
            <person name="Hillier L.W."/>
            <person name="Minx P."/>
            <person name="Boehm T."/>
            <person name="Wilson R.K."/>
            <person name="Brenner S."/>
            <person name="Warren W.C."/>
        </authorList>
    </citation>
    <scope>NUCLEOTIDE SEQUENCE</scope>
    <source>
        <tissue evidence="2">Kidney</tissue>
    </source>
</reference>
<sequence>SLAVAESTDFTDVSQLLIFIRTIDEDFSVYEELLELVPLNTSKKGLDIYEALTSAVSEYGGFQKCSCIVTDGTKSMTFCKNGLVGLLKENGIECTTLHSIIHQESLCEKSLKMSNVMTSVIKVINIICGENRAQSQRKFIQFINFLEELDAEYGDLPLYSEVRWLSAHKCLVQFFALRKEVLSFLKEHVKSNTAQFEKELEDPTYLRSLAFLTDITSHLNILNLRLQGRKQNISHLMANVDGFRRKLGLLNSSLQQNDLSHFPSCKELATELEGADFRSFSEIINDLADEFSVRFADFEGLRSSVQLFNNPMEVLIEQQPEDIQIELYRLQSSPSLLSKKNQIYENFWKIIPKDRFPKLNDFALKMCSMFASTRIYESTFSAMKRVKFKHSNGLDRHTLESCLRLATTELKVDIGALIQEKHFPQCSY</sequence>
<evidence type="ECO:0000259" key="1">
    <source>
        <dbReference type="Pfam" id="PF05699"/>
    </source>
</evidence>
<dbReference type="PANTHER" id="PTHR45913">
    <property type="entry name" value="EPM2A-INTERACTING PROTEIN 1"/>
    <property type="match status" value="1"/>
</dbReference>
<organism evidence="2">
    <name type="scientific">Callorhinchus milii</name>
    <name type="common">Ghost shark</name>
    <dbReference type="NCBI Taxonomy" id="7868"/>
    <lineage>
        <taxon>Eukaryota</taxon>
        <taxon>Metazoa</taxon>
        <taxon>Chordata</taxon>
        <taxon>Craniata</taxon>
        <taxon>Vertebrata</taxon>
        <taxon>Chondrichthyes</taxon>
        <taxon>Holocephali</taxon>
        <taxon>Chimaeriformes</taxon>
        <taxon>Callorhinchidae</taxon>
        <taxon>Callorhinchus</taxon>
    </lineage>
</organism>
<accession>V9KYA3</accession>
<feature type="non-terminal residue" evidence="2">
    <location>
        <position position="1"/>
    </location>
</feature>
<dbReference type="SUPFAM" id="SSF53098">
    <property type="entry name" value="Ribonuclease H-like"/>
    <property type="match status" value="1"/>
</dbReference>
<dbReference type="AlphaFoldDB" id="V9KYA3"/>
<dbReference type="GO" id="GO:0046983">
    <property type="term" value="F:protein dimerization activity"/>
    <property type="evidence" value="ECO:0007669"/>
    <property type="project" value="InterPro"/>
</dbReference>
<dbReference type="InterPro" id="IPR008906">
    <property type="entry name" value="HATC_C_dom"/>
</dbReference>
<feature type="domain" description="HAT C-terminal dimerisation" evidence="1">
    <location>
        <begin position="346"/>
        <end position="403"/>
    </location>
</feature>
<dbReference type="InterPro" id="IPR012337">
    <property type="entry name" value="RNaseH-like_sf"/>
</dbReference>